<dbReference type="GO" id="GO:0005886">
    <property type="term" value="C:plasma membrane"/>
    <property type="evidence" value="ECO:0007669"/>
    <property type="project" value="TreeGrafter"/>
</dbReference>
<dbReference type="InterPro" id="IPR055342">
    <property type="entry name" value="MreC_beta-barrel_core"/>
</dbReference>
<sequence>MFLNLTRFYYIILIALMAALLMLGNSSNYFLYIRNKSTNILHNIIYKADITTSKLSHLYQNIKDLVFIYDKNIELKQHNSLLKYEIQRLRALEFENRELKKQVNLVENGDFKYVSARVITNVIGPYNYYATILAGEQNGLKEGQVVINNQGLVGKIIQVFDKTASVLLVTDLNSKVPIVTSKFLEKAIISGSNENKLRLLYLNDTKKVEIGEVVVTNDNGEFFPTGIPVATIESISENYISAKPVVDITKLDYVKILVK</sequence>
<evidence type="ECO:0000313" key="8">
    <source>
        <dbReference type="EMBL" id="KKB96804.1"/>
    </source>
</evidence>
<evidence type="ECO:0000256" key="3">
    <source>
        <dbReference type="ARBA" id="ARBA00022960"/>
    </source>
</evidence>
<dbReference type="InterPro" id="IPR042175">
    <property type="entry name" value="Cell/Rod_MreC_2"/>
</dbReference>
<evidence type="ECO:0000256" key="6">
    <source>
        <dbReference type="SAM" id="Phobius"/>
    </source>
</evidence>
<keyword evidence="3" id="KW-0133">Cell shape</keyword>
<reference evidence="8 9" key="1">
    <citation type="submission" date="2015-02" db="EMBL/GenBank/DDBJ databases">
        <title>Single cell genomics of a rare environmental alphaproteobacterium provides unique insights into Rickettsiaceae evolution.</title>
        <authorList>
            <person name="Martijn J."/>
            <person name="Schulz F."/>
            <person name="Zaremba-Niedzwiedzka K."/>
            <person name="Viklund J."/>
            <person name="Stepanauskas R."/>
            <person name="Andersson S.G.E."/>
            <person name="Horn M."/>
            <person name="Guy L."/>
            <person name="Ettema T.J.G."/>
        </authorList>
    </citation>
    <scope>NUCLEOTIDE SEQUENCE [LARGE SCALE GENOMIC DNA]</scope>
    <source>
        <strain evidence="8 9">SCGC AAA041-L04</strain>
    </source>
</reference>
<dbReference type="GO" id="GO:0008360">
    <property type="term" value="P:regulation of cell shape"/>
    <property type="evidence" value="ECO:0007669"/>
    <property type="project" value="UniProtKB-KW"/>
</dbReference>
<dbReference type="Pfam" id="PF04085">
    <property type="entry name" value="MreC"/>
    <property type="match status" value="1"/>
</dbReference>
<comment type="caution">
    <text evidence="8">The sequence shown here is derived from an EMBL/GenBank/DDBJ whole genome shotgun (WGS) entry which is preliminary data.</text>
</comment>
<keyword evidence="6" id="KW-1133">Transmembrane helix</keyword>
<evidence type="ECO:0000313" key="9">
    <source>
        <dbReference type="Proteomes" id="UP000033358"/>
    </source>
</evidence>
<keyword evidence="6" id="KW-0812">Transmembrane</keyword>
<dbReference type="PANTHER" id="PTHR34138">
    <property type="entry name" value="CELL SHAPE-DETERMINING PROTEIN MREC"/>
    <property type="match status" value="1"/>
</dbReference>
<evidence type="ECO:0000256" key="5">
    <source>
        <dbReference type="SAM" id="Coils"/>
    </source>
</evidence>
<dbReference type="InterPro" id="IPR042177">
    <property type="entry name" value="Cell/Rod_1"/>
</dbReference>
<organism evidence="8 9">
    <name type="scientific">Candidatus Arcanibacter lacustris</name>
    <dbReference type="NCBI Taxonomy" id="1607817"/>
    <lineage>
        <taxon>Bacteria</taxon>
        <taxon>Pseudomonadati</taxon>
        <taxon>Pseudomonadota</taxon>
        <taxon>Alphaproteobacteria</taxon>
        <taxon>Rickettsiales</taxon>
        <taxon>Candidatus Arcanibacter</taxon>
    </lineage>
</organism>
<keyword evidence="6" id="KW-0472">Membrane</keyword>
<dbReference type="Proteomes" id="UP000033358">
    <property type="component" value="Unassembled WGS sequence"/>
</dbReference>
<evidence type="ECO:0000259" key="7">
    <source>
        <dbReference type="Pfam" id="PF04085"/>
    </source>
</evidence>
<proteinExistence type="inferred from homology"/>
<evidence type="ECO:0000256" key="4">
    <source>
        <dbReference type="ARBA" id="ARBA00032089"/>
    </source>
</evidence>
<evidence type="ECO:0000256" key="1">
    <source>
        <dbReference type="ARBA" id="ARBA00009369"/>
    </source>
</evidence>
<keyword evidence="9" id="KW-1185">Reference proteome</keyword>
<protein>
    <recommendedName>
        <fullName evidence="2">Cell shape-determining protein MreC</fullName>
    </recommendedName>
    <alternativeName>
        <fullName evidence="4">Cell shape protein MreC</fullName>
    </alternativeName>
</protein>
<dbReference type="Gene3D" id="2.40.10.340">
    <property type="entry name" value="Rod shape-determining protein MreC, domain 1"/>
    <property type="match status" value="1"/>
</dbReference>
<dbReference type="NCBIfam" id="TIGR00219">
    <property type="entry name" value="mreC"/>
    <property type="match status" value="1"/>
</dbReference>
<accession>A0A0F5MQE7</accession>
<gene>
    <name evidence="8" type="primary">mreC</name>
    <name evidence="8" type="ORF">SZ25_00113</name>
</gene>
<dbReference type="AlphaFoldDB" id="A0A0F5MQE7"/>
<feature type="transmembrane region" description="Helical" evidence="6">
    <location>
        <begin position="6"/>
        <end position="24"/>
    </location>
</feature>
<name>A0A0F5MQE7_9RICK</name>
<dbReference type="PIRSF" id="PIRSF038471">
    <property type="entry name" value="MreC"/>
    <property type="match status" value="1"/>
</dbReference>
<evidence type="ECO:0000256" key="2">
    <source>
        <dbReference type="ARBA" id="ARBA00013855"/>
    </source>
</evidence>
<comment type="similarity">
    <text evidence="1">Belongs to the MreC family.</text>
</comment>
<dbReference type="EMBL" id="JYHA01000023">
    <property type="protein sequence ID" value="KKB96804.1"/>
    <property type="molecule type" value="Genomic_DNA"/>
</dbReference>
<keyword evidence="5" id="KW-0175">Coiled coil</keyword>
<feature type="coiled-coil region" evidence="5">
    <location>
        <begin position="82"/>
        <end position="109"/>
    </location>
</feature>
<dbReference type="InterPro" id="IPR007221">
    <property type="entry name" value="MreC"/>
</dbReference>
<dbReference type="PANTHER" id="PTHR34138:SF1">
    <property type="entry name" value="CELL SHAPE-DETERMINING PROTEIN MREC"/>
    <property type="match status" value="1"/>
</dbReference>
<feature type="domain" description="Rod shape-determining protein MreC beta-barrel core" evidence="7">
    <location>
        <begin position="118"/>
        <end position="257"/>
    </location>
</feature>
<dbReference type="Gene3D" id="2.40.10.350">
    <property type="entry name" value="Rod shape-determining protein MreC, domain 2"/>
    <property type="match status" value="1"/>
</dbReference>